<dbReference type="SUPFAM" id="SSF53474">
    <property type="entry name" value="alpha/beta-Hydrolases"/>
    <property type="match status" value="1"/>
</dbReference>
<dbReference type="Proteomes" id="UP001176806">
    <property type="component" value="Unassembled WGS sequence"/>
</dbReference>
<keyword evidence="3" id="KW-0732">Signal</keyword>
<proteinExistence type="inferred from homology"/>
<feature type="chain" id="PRO_5046077304" evidence="3">
    <location>
        <begin position="23"/>
        <end position="488"/>
    </location>
</feature>
<organism evidence="6 7">
    <name type="scientific">Flavivirga jejuensis</name>
    <dbReference type="NCBI Taxonomy" id="870487"/>
    <lineage>
        <taxon>Bacteria</taxon>
        <taxon>Pseudomonadati</taxon>
        <taxon>Bacteroidota</taxon>
        <taxon>Flavobacteriia</taxon>
        <taxon>Flavobacteriales</taxon>
        <taxon>Flavobacteriaceae</taxon>
        <taxon>Flavivirga</taxon>
    </lineage>
</organism>
<feature type="signal peptide" evidence="3">
    <location>
        <begin position="1"/>
        <end position="22"/>
    </location>
</feature>
<feature type="domain" description="SGNH hydrolase-type esterase" evidence="4">
    <location>
        <begin position="296"/>
        <end position="478"/>
    </location>
</feature>
<keyword evidence="2" id="KW-0378">Hydrolase</keyword>
<reference evidence="6" key="1">
    <citation type="submission" date="2023-07" db="EMBL/GenBank/DDBJ databases">
        <title>Two novel species in the genus Flavivirga.</title>
        <authorList>
            <person name="Kwon K."/>
        </authorList>
    </citation>
    <scope>NUCLEOTIDE SEQUENCE</scope>
    <source>
        <strain evidence="6">KACC 14158</strain>
    </source>
</reference>
<evidence type="ECO:0000313" key="6">
    <source>
        <dbReference type="EMBL" id="MDO5973483.1"/>
    </source>
</evidence>
<gene>
    <name evidence="6" type="ORF">Q4Q40_04730</name>
</gene>
<protein>
    <submittedName>
        <fullName evidence="6">GDSL-type esterase/lipase family protein</fullName>
    </submittedName>
</protein>
<dbReference type="InterPro" id="IPR036514">
    <property type="entry name" value="SGNH_hydro_sf"/>
</dbReference>
<dbReference type="InterPro" id="IPR050300">
    <property type="entry name" value="GDXG_lipolytic_enzyme"/>
</dbReference>
<dbReference type="Gene3D" id="3.40.50.1820">
    <property type="entry name" value="alpha/beta hydrolase"/>
    <property type="match status" value="1"/>
</dbReference>
<dbReference type="PANTHER" id="PTHR48081:SF30">
    <property type="entry name" value="ACETYL-HYDROLASE LIPR-RELATED"/>
    <property type="match status" value="1"/>
</dbReference>
<name>A0ABT8WJZ7_9FLAO</name>
<comment type="similarity">
    <text evidence="1">Belongs to the 'GDXG' lipolytic enzyme family.</text>
</comment>
<keyword evidence="7" id="KW-1185">Reference proteome</keyword>
<dbReference type="InterPro" id="IPR029058">
    <property type="entry name" value="AB_hydrolase_fold"/>
</dbReference>
<evidence type="ECO:0000259" key="5">
    <source>
        <dbReference type="Pfam" id="PF20434"/>
    </source>
</evidence>
<dbReference type="PANTHER" id="PTHR48081">
    <property type="entry name" value="AB HYDROLASE SUPERFAMILY PROTEIN C4A8.06C"/>
    <property type="match status" value="1"/>
</dbReference>
<evidence type="ECO:0000256" key="1">
    <source>
        <dbReference type="ARBA" id="ARBA00010515"/>
    </source>
</evidence>
<feature type="domain" description="BD-FAE-like" evidence="5">
    <location>
        <begin position="43"/>
        <end position="227"/>
    </location>
</feature>
<dbReference type="RefSeq" id="WP_303300575.1">
    <property type="nucleotide sequence ID" value="NZ_BAABDA010000042.1"/>
</dbReference>
<evidence type="ECO:0000256" key="3">
    <source>
        <dbReference type="SAM" id="SignalP"/>
    </source>
</evidence>
<dbReference type="Gene3D" id="3.40.50.1110">
    <property type="entry name" value="SGNH hydrolase"/>
    <property type="match status" value="1"/>
</dbReference>
<dbReference type="EMBL" id="JAUOEL010000001">
    <property type="protein sequence ID" value="MDO5973483.1"/>
    <property type="molecule type" value="Genomic_DNA"/>
</dbReference>
<dbReference type="Pfam" id="PF20434">
    <property type="entry name" value="BD-FAE"/>
    <property type="match status" value="1"/>
</dbReference>
<dbReference type="InterPro" id="IPR013830">
    <property type="entry name" value="SGNH_hydro"/>
</dbReference>
<comment type="caution">
    <text evidence="6">The sequence shown here is derived from an EMBL/GenBank/DDBJ whole genome shotgun (WGS) entry which is preliminary data.</text>
</comment>
<sequence>MTSKKIVVTFLILVSTILNLRAQNITPDEKIVYKKINGDSLYLHVFKPQLSKKPTSVIVFFFGGGWVSGTPKQFYQQSEYFASRGMLAISAEYRVKNKHGASPFDCVEDAKSAIRWIREHAKELHIDPTKIVASGGSAGGHIAISTALIKGFENPNENVSVSSVPNAVVAYNPVLDTTEEGYGYKKVIGRETEISPCHQVKKEMPPMLIFHGKKDKIVPFENAKRFTDLMKEAGNECELVAIDNVGHGFFNGDFFRKGSGNKYYNLTAYQTDVFLETMCYLKKKPTLSQNIKHVSCVGDSNTEAKYPKFLQEKIGAKYQVKNFGKGGATLLDGTMQPYFKSGKYKNSLKFTPDIVLIMFGTNDANVKWCLDKTRKTEFAGTPQEEFKSQYIKLINTYKRKNEKAQIYILTPLPIYEHKKSRDPKIKQRIEQLNQWVIPVIREIAEEENIKLIDVNKLMQKGFKYTIDGVHLDQEGYKVLANKIAKEII</sequence>
<dbReference type="SUPFAM" id="SSF52266">
    <property type="entry name" value="SGNH hydrolase"/>
    <property type="match status" value="1"/>
</dbReference>
<evidence type="ECO:0000256" key="2">
    <source>
        <dbReference type="ARBA" id="ARBA00022801"/>
    </source>
</evidence>
<dbReference type="Pfam" id="PF13472">
    <property type="entry name" value="Lipase_GDSL_2"/>
    <property type="match status" value="1"/>
</dbReference>
<accession>A0ABT8WJZ7</accession>
<dbReference type="InterPro" id="IPR049492">
    <property type="entry name" value="BD-FAE-like_dom"/>
</dbReference>
<evidence type="ECO:0000259" key="4">
    <source>
        <dbReference type="Pfam" id="PF13472"/>
    </source>
</evidence>
<evidence type="ECO:0000313" key="7">
    <source>
        <dbReference type="Proteomes" id="UP001176806"/>
    </source>
</evidence>